<keyword evidence="2" id="KW-1185">Reference proteome</keyword>
<gene>
    <name evidence="1" type="ORF">IM697_00260</name>
</gene>
<reference evidence="1 2" key="1">
    <citation type="submission" date="2020-10" db="EMBL/GenBank/DDBJ databases">
        <title>Streptomyces ferrugineus complate genome analysis.</title>
        <authorList>
            <person name="Anwar N."/>
        </authorList>
    </citation>
    <scope>NUCLEOTIDE SEQUENCE [LARGE SCALE GENOMIC DNA]</scope>
    <source>
        <strain evidence="1 2">CCTCC AA2014009</strain>
    </source>
</reference>
<evidence type="ECO:0000313" key="1">
    <source>
        <dbReference type="EMBL" id="QOV36949.1"/>
    </source>
</evidence>
<dbReference type="KEGG" id="sfeu:IM697_00260"/>
<protein>
    <submittedName>
        <fullName evidence="1">Uncharacterized protein</fullName>
    </submittedName>
</protein>
<dbReference type="EMBL" id="CP063373">
    <property type="protein sequence ID" value="QOV36949.1"/>
    <property type="molecule type" value="Genomic_DNA"/>
</dbReference>
<name>A0A7M2SLQ8_9ACTN</name>
<dbReference type="RefSeq" id="WP_194043522.1">
    <property type="nucleotide sequence ID" value="NZ_CP063373.1"/>
</dbReference>
<evidence type="ECO:0000313" key="2">
    <source>
        <dbReference type="Proteomes" id="UP000594205"/>
    </source>
</evidence>
<proteinExistence type="predicted"/>
<sequence length="184" mass="20638">MQDLARGAALAYDASVILRIGSAVFVVCPDERLQSLYYRVDGGVRSVWRYVRGSEIHPRLVQEAEEANRKLWEQAPALPLPEEFLAGYRDLAAATLAHLDRDEAMSRDEISARAIETVGFLEAGLDTAAGAVVFERSCQAVTESLLEGWADDPLSTMRRLRRETDVWALAYQRFVRPELGRYHG</sequence>
<dbReference type="AlphaFoldDB" id="A0A7M2SLQ8"/>
<accession>A0A7M2SLQ8</accession>
<organism evidence="1 2">
    <name type="scientific">Streptomyces ferrugineus</name>
    <dbReference type="NCBI Taxonomy" id="1413221"/>
    <lineage>
        <taxon>Bacteria</taxon>
        <taxon>Bacillati</taxon>
        <taxon>Actinomycetota</taxon>
        <taxon>Actinomycetes</taxon>
        <taxon>Kitasatosporales</taxon>
        <taxon>Streptomycetaceae</taxon>
        <taxon>Streptomyces</taxon>
    </lineage>
</organism>
<dbReference type="Proteomes" id="UP000594205">
    <property type="component" value="Chromosome"/>
</dbReference>